<evidence type="ECO:0000313" key="1">
    <source>
        <dbReference type="EMBL" id="PDX81813.1"/>
    </source>
</evidence>
<dbReference type="EMBL" id="NMTY01000009">
    <property type="protein sequence ID" value="PDX81813.1"/>
    <property type="molecule type" value="Genomic_DNA"/>
</dbReference>
<protein>
    <submittedName>
        <fullName evidence="1">Uncharacterized protein</fullName>
    </submittedName>
</protein>
<accession>A0A2A7ARX8</accession>
<organism evidence="1 2">
    <name type="scientific">Faecalibacterium prausnitzii</name>
    <dbReference type="NCBI Taxonomy" id="853"/>
    <lineage>
        <taxon>Bacteria</taxon>
        <taxon>Bacillati</taxon>
        <taxon>Bacillota</taxon>
        <taxon>Clostridia</taxon>
        <taxon>Eubacteriales</taxon>
        <taxon>Oscillospiraceae</taxon>
        <taxon>Faecalibacterium</taxon>
    </lineage>
</organism>
<dbReference type="Proteomes" id="UP000220005">
    <property type="component" value="Unassembled WGS sequence"/>
</dbReference>
<evidence type="ECO:0000313" key="2">
    <source>
        <dbReference type="Proteomes" id="UP000220005"/>
    </source>
</evidence>
<comment type="caution">
    <text evidence="1">The sequence shown here is derived from an EMBL/GenBank/DDBJ whole genome shotgun (WGS) entry which is preliminary data.</text>
</comment>
<reference evidence="1 2" key="1">
    <citation type="journal article" date="2017" name="Front. Microbiol.">
        <title>New Insights into the Diversity of the Genus Faecalibacterium.</title>
        <authorList>
            <person name="Benevides L."/>
            <person name="Burman S."/>
            <person name="Martin R."/>
            <person name="Robert V."/>
            <person name="Thomas M."/>
            <person name="Miquel S."/>
            <person name="Chain F."/>
            <person name="Sokol H."/>
            <person name="Bermudez-Humaran L.G."/>
            <person name="Morrison M."/>
            <person name="Langella P."/>
            <person name="Azevedo V.A."/>
            <person name="Chatel J.M."/>
            <person name="Soares S."/>
        </authorList>
    </citation>
    <scope>NUCLEOTIDE SEQUENCE [LARGE SCALE GENOMIC DNA]</scope>
    <source>
        <strain evidence="1 2">CNCM I 4575</strain>
    </source>
</reference>
<proteinExistence type="predicted"/>
<name>A0A2A7ARX8_9FIRM</name>
<gene>
    <name evidence="1" type="ORF">CGS58_04605</name>
</gene>
<sequence length="99" mass="11467">MKEFVLGTDAQYEMLKQSLNDDRCHVYERCIFPSSFSRPSGRIGFEKEQVGYALFIDKGLTCSCPVASRLLKSWLKAGTLKFLDYTDMKVFLRSLTYLY</sequence>
<dbReference type="AlphaFoldDB" id="A0A2A7ARX8"/>
<dbReference type="RefSeq" id="WP_097839103.1">
    <property type="nucleotide sequence ID" value="NZ_NMTY01000009.1"/>
</dbReference>